<dbReference type="EMBL" id="PUIA01000014">
    <property type="protein sequence ID" value="PQO40344.1"/>
    <property type="molecule type" value="Genomic_DNA"/>
</dbReference>
<dbReference type="PANTHER" id="PTHR22946">
    <property type="entry name" value="DIENELACTONE HYDROLASE DOMAIN-CONTAINING PROTEIN-RELATED"/>
    <property type="match status" value="1"/>
</dbReference>
<accession>A0A2S8G894</accession>
<name>A0A2S8G894_9BACT</name>
<keyword evidence="1" id="KW-0732">Signal</keyword>
<dbReference type="Proteomes" id="UP000240009">
    <property type="component" value="Unassembled WGS sequence"/>
</dbReference>
<feature type="signal peptide" evidence="1">
    <location>
        <begin position="1"/>
        <end position="23"/>
    </location>
</feature>
<organism evidence="2 3">
    <name type="scientific">Blastopirellula marina</name>
    <dbReference type="NCBI Taxonomy" id="124"/>
    <lineage>
        <taxon>Bacteria</taxon>
        <taxon>Pseudomonadati</taxon>
        <taxon>Planctomycetota</taxon>
        <taxon>Planctomycetia</taxon>
        <taxon>Pirellulales</taxon>
        <taxon>Pirellulaceae</taxon>
        <taxon>Blastopirellula</taxon>
    </lineage>
</organism>
<sequence length="772" mass="85598">MCRFLRCVLLCTGLFSFAASASAETPSVVRGPALPGTSLLEMEGDGAEIASQMVAGIDRFLLQEIADAPGKRSQYWERDTSSPEAYTRSIEKNRQRLAEVLGVRDERLPEIAFQRTASVNEPLALASSETVEVIAVQWPVFGAIHGEGLLLRPQGKIRGCIVAIPDAAQTPEQSAGLEPGIAPSSQYARHLAESGFQVVIPTTITRERGLLKFDGPRQSQLPGRELLYRSAFELGRHLIGYEVQKVLAAVDAFTQEGTQPIGVIGYGEGGMLALYAGALDERIDSVGVSGYFTSRQKIWEEPIDRNVFGRLREFGDAEIASLIAPRRLAIEAAAGPQGDLPGEHGSAPGTLVSPSLEKVIQEARQARALVGDRISDSWLTLTSEEEGQGAFGSQRWLTQFLMGLKSSESLVTTTQLPEYDGQPIDKQARMVRQMDQINRQNQVILADSPAVRSSYFRPDTSSLAAFEKSVAPYREAFETEVIGKFDRPLLPASPRTRQIYSEPKWTGYEVALDVFPEVFAYGLLLVPNDLASDEKRPVVVCQHGLEGRPDHLIGDEKFGAYQAYAVALVERGFVVFCPQNPYIYQDRFRTLQRKANALGTTLFSIIVPQHRQITAWLKTQPFVDPDRIAFYGLSYGGKSAMRIPPLVPDYSAVICSGDFNEWVDKVASTRNPRSYIWTGEYEIFEFNLGNTFNYAEMAGLIAPRAFMVERGHFDGVADDEKVGHEFAKVRHLYAAKLKIPEQCEIEWFDGGHMINGQGSFNFLHHHLQWPKR</sequence>
<dbReference type="InterPro" id="IPR050261">
    <property type="entry name" value="FrsA_esterase"/>
</dbReference>
<evidence type="ECO:0000256" key="1">
    <source>
        <dbReference type="SAM" id="SignalP"/>
    </source>
</evidence>
<protein>
    <recommendedName>
        <fullName evidence="4">Dienelactone hydrolase domain-containing protein</fullName>
    </recommendedName>
</protein>
<evidence type="ECO:0008006" key="4">
    <source>
        <dbReference type="Google" id="ProtNLM"/>
    </source>
</evidence>
<comment type="caution">
    <text evidence="2">The sequence shown here is derived from an EMBL/GenBank/DDBJ whole genome shotgun (WGS) entry which is preliminary data.</text>
</comment>
<gene>
    <name evidence="2" type="ORF">C5Y96_01885</name>
</gene>
<evidence type="ECO:0000313" key="2">
    <source>
        <dbReference type="EMBL" id="PQO40344.1"/>
    </source>
</evidence>
<dbReference type="RefSeq" id="WP_105349854.1">
    <property type="nucleotide sequence ID" value="NZ_PUIA01000014.1"/>
</dbReference>
<feature type="chain" id="PRO_5015556082" description="Dienelactone hydrolase domain-containing protein" evidence="1">
    <location>
        <begin position="24"/>
        <end position="772"/>
    </location>
</feature>
<evidence type="ECO:0000313" key="3">
    <source>
        <dbReference type="Proteomes" id="UP000240009"/>
    </source>
</evidence>
<dbReference type="Gene3D" id="3.40.50.1820">
    <property type="entry name" value="alpha/beta hydrolase"/>
    <property type="match status" value="2"/>
</dbReference>
<dbReference type="InterPro" id="IPR029058">
    <property type="entry name" value="AB_hydrolase_fold"/>
</dbReference>
<dbReference type="Pfam" id="PF12715">
    <property type="entry name" value="Abhydrolase_7"/>
    <property type="match status" value="1"/>
</dbReference>
<proteinExistence type="predicted"/>
<dbReference type="AlphaFoldDB" id="A0A2S8G894"/>
<reference evidence="2 3" key="1">
    <citation type="submission" date="2018-02" db="EMBL/GenBank/DDBJ databases">
        <title>Comparative genomes isolates from brazilian mangrove.</title>
        <authorList>
            <person name="Araujo J.E."/>
            <person name="Taketani R.G."/>
            <person name="Silva M.C.P."/>
            <person name="Loureco M.V."/>
            <person name="Andreote F.D."/>
        </authorList>
    </citation>
    <scope>NUCLEOTIDE SEQUENCE [LARGE SCALE GENOMIC DNA]</scope>
    <source>
        <strain evidence="2 3">HEX-2 MGV</strain>
    </source>
</reference>
<dbReference type="SUPFAM" id="SSF53474">
    <property type="entry name" value="alpha/beta-Hydrolases"/>
    <property type="match status" value="2"/>
</dbReference>
<dbReference type="InterPro" id="IPR025890">
    <property type="entry name" value="Abhydrolase_bac"/>
</dbReference>